<protein>
    <submittedName>
        <fullName evidence="2">Uncharacterized protein</fullName>
    </submittedName>
</protein>
<evidence type="ECO:0000313" key="2">
    <source>
        <dbReference type="EMBL" id="CAE8585065.1"/>
    </source>
</evidence>
<accession>A0A813DF10</accession>
<feature type="compositionally biased region" description="Polar residues" evidence="1">
    <location>
        <begin position="78"/>
        <end position="92"/>
    </location>
</feature>
<keyword evidence="3" id="KW-1185">Reference proteome</keyword>
<sequence length="158" mass="16656">MAVPLGNARALGTFHFVPSDADNPYASPYMAAPSSYMMPTVASIVSATTLGSPPSYMPTHAFLPTGILAAQLPPTQQMVMPQDRSSYYTPSSARPYGVTLAQPEAAGKRGPSWNSAAAASNAEEDLPSSRRPTRLAEKYTPSSASNGSLRKKKGGCCW</sequence>
<evidence type="ECO:0000313" key="3">
    <source>
        <dbReference type="Proteomes" id="UP000654075"/>
    </source>
</evidence>
<proteinExistence type="predicted"/>
<gene>
    <name evidence="2" type="ORF">PGLA1383_LOCUS3983</name>
</gene>
<evidence type="ECO:0000256" key="1">
    <source>
        <dbReference type="SAM" id="MobiDB-lite"/>
    </source>
</evidence>
<organism evidence="2 3">
    <name type="scientific">Polarella glacialis</name>
    <name type="common">Dinoflagellate</name>
    <dbReference type="NCBI Taxonomy" id="89957"/>
    <lineage>
        <taxon>Eukaryota</taxon>
        <taxon>Sar</taxon>
        <taxon>Alveolata</taxon>
        <taxon>Dinophyceae</taxon>
        <taxon>Suessiales</taxon>
        <taxon>Suessiaceae</taxon>
        <taxon>Polarella</taxon>
    </lineage>
</organism>
<dbReference type="EMBL" id="CAJNNV010001441">
    <property type="protein sequence ID" value="CAE8585065.1"/>
    <property type="molecule type" value="Genomic_DNA"/>
</dbReference>
<feature type="compositionally biased region" description="Basic residues" evidence="1">
    <location>
        <begin position="149"/>
        <end position="158"/>
    </location>
</feature>
<feature type="region of interest" description="Disordered" evidence="1">
    <location>
        <begin position="78"/>
        <end position="158"/>
    </location>
</feature>
<dbReference type="AlphaFoldDB" id="A0A813DF10"/>
<dbReference type="Proteomes" id="UP000654075">
    <property type="component" value="Unassembled WGS sequence"/>
</dbReference>
<comment type="caution">
    <text evidence="2">The sequence shown here is derived from an EMBL/GenBank/DDBJ whole genome shotgun (WGS) entry which is preliminary data.</text>
</comment>
<name>A0A813DF10_POLGL</name>
<reference evidence="2" key="1">
    <citation type="submission" date="2021-02" db="EMBL/GenBank/DDBJ databases">
        <authorList>
            <person name="Dougan E. K."/>
            <person name="Rhodes N."/>
            <person name="Thang M."/>
            <person name="Chan C."/>
        </authorList>
    </citation>
    <scope>NUCLEOTIDE SEQUENCE</scope>
</reference>